<dbReference type="EMBL" id="CZBI01000001">
    <property type="protein sequence ID" value="CUP44077.1"/>
    <property type="molecule type" value="Genomic_DNA"/>
</dbReference>
<keyword evidence="1" id="KW-0812">Transmembrane</keyword>
<proteinExistence type="predicted"/>
<accession>A0A174NB34</accession>
<keyword evidence="1" id="KW-0472">Membrane</keyword>
<dbReference type="AlphaFoldDB" id="A0A174NB34"/>
<evidence type="ECO:0000259" key="2">
    <source>
        <dbReference type="Pfam" id="PF09851"/>
    </source>
</evidence>
<feature type="transmembrane region" description="Helical" evidence="1">
    <location>
        <begin position="6"/>
        <end position="23"/>
    </location>
</feature>
<evidence type="ECO:0000256" key="1">
    <source>
        <dbReference type="SAM" id="Phobius"/>
    </source>
</evidence>
<dbReference type="InterPro" id="IPR018649">
    <property type="entry name" value="SHOCT"/>
</dbReference>
<reference evidence="3 4" key="1">
    <citation type="submission" date="2015-09" db="EMBL/GenBank/DDBJ databases">
        <authorList>
            <consortium name="Pathogen Informatics"/>
        </authorList>
    </citation>
    <scope>NUCLEOTIDE SEQUENCE [LARGE SCALE GENOMIC DNA]</scope>
    <source>
        <strain evidence="3 4">2789STDY5834945</strain>
    </source>
</reference>
<keyword evidence="1" id="KW-1133">Transmembrane helix</keyword>
<dbReference type="RefSeq" id="WP_055217049.1">
    <property type="nucleotide sequence ID" value="NZ_CZBI01000001.1"/>
</dbReference>
<evidence type="ECO:0000313" key="3">
    <source>
        <dbReference type="EMBL" id="CUP44077.1"/>
    </source>
</evidence>
<gene>
    <name evidence="3" type="ORF">ERS852557_00602</name>
</gene>
<evidence type="ECO:0000313" key="4">
    <source>
        <dbReference type="Proteomes" id="UP000095541"/>
    </source>
</evidence>
<protein>
    <recommendedName>
        <fullName evidence="2">SHOCT domain-containing protein</fullName>
    </recommendedName>
</protein>
<sequence>MINPVILMGAILVFFVILIIRTYSKEKGNERINDNECLIKLQKQEIHLDDYVKTTFGIIGIDQSKKKLIITQTNPRTIPEYYILAYEDLYRCELIKNNEVLLQKSTTRTMGGAIIGGIIGGKTGAIIGGLSGDYNSENKTNIIELKIVVKDISHPTHIVTFFDTNIHLPGEFKQLANEAEKWYDRVCLIIDQIDSETQKQPNLQISTNSSLADELMKLHELMKNGILTEDEFNMQKKKLLNL</sequence>
<feature type="domain" description="SHOCT" evidence="2">
    <location>
        <begin position="213"/>
        <end position="240"/>
    </location>
</feature>
<dbReference type="Proteomes" id="UP000095541">
    <property type="component" value="Unassembled WGS sequence"/>
</dbReference>
<organism evidence="3 4">
    <name type="scientific">Bacteroides thetaiotaomicron</name>
    <dbReference type="NCBI Taxonomy" id="818"/>
    <lineage>
        <taxon>Bacteria</taxon>
        <taxon>Pseudomonadati</taxon>
        <taxon>Bacteroidota</taxon>
        <taxon>Bacteroidia</taxon>
        <taxon>Bacteroidales</taxon>
        <taxon>Bacteroidaceae</taxon>
        <taxon>Bacteroides</taxon>
    </lineage>
</organism>
<name>A0A174NB34_BACT4</name>
<dbReference type="Pfam" id="PF09851">
    <property type="entry name" value="SHOCT"/>
    <property type="match status" value="1"/>
</dbReference>